<dbReference type="Gene3D" id="3.50.30.30">
    <property type="match status" value="1"/>
</dbReference>
<dbReference type="InterPro" id="IPR024077">
    <property type="entry name" value="Neurolysin/TOP_dom2"/>
</dbReference>
<dbReference type="EMBL" id="JAQHRD010000001">
    <property type="protein sequence ID" value="KAJ6446705.1"/>
    <property type="molecule type" value="Genomic_DNA"/>
</dbReference>
<dbReference type="InterPro" id="IPR007484">
    <property type="entry name" value="Peptidase_M28"/>
</dbReference>
<evidence type="ECO:0000256" key="12">
    <source>
        <dbReference type="SAM" id="MobiDB-lite"/>
    </source>
</evidence>
<evidence type="ECO:0000313" key="14">
    <source>
        <dbReference type="EMBL" id="KAJ6446705.1"/>
    </source>
</evidence>
<dbReference type="InterPro" id="IPR025783">
    <property type="entry name" value="Set9_fungi"/>
</dbReference>
<dbReference type="GO" id="GO:0004222">
    <property type="term" value="F:metalloendopeptidase activity"/>
    <property type="evidence" value="ECO:0007669"/>
    <property type="project" value="InterPro"/>
</dbReference>
<feature type="region of interest" description="Disordered" evidence="12">
    <location>
        <begin position="281"/>
        <end position="466"/>
    </location>
</feature>
<proteinExistence type="inferred from homology"/>
<keyword evidence="9 11" id="KW-0862">Zinc</keyword>
<dbReference type="SUPFAM" id="SSF52025">
    <property type="entry name" value="PA domain"/>
    <property type="match status" value="1"/>
</dbReference>
<comment type="cofactor">
    <cofactor evidence="11">
        <name>Zn(2+)</name>
        <dbReference type="ChEBI" id="CHEBI:29105"/>
    </cofactor>
    <text evidence="11">Binds 1 zinc ion.</text>
</comment>
<reference evidence="14" key="1">
    <citation type="submission" date="2023-01" db="EMBL/GenBank/DDBJ databases">
        <title>The growth and conidiation of Purpureocillium lavendulum are regulated by nitrogen source and histone H3K14 acetylation.</title>
        <authorList>
            <person name="Tang P."/>
            <person name="Han J."/>
            <person name="Zhang C."/>
            <person name="Tang P."/>
            <person name="Qi F."/>
            <person name="Zhang K."/>
            <person name="Liang L."/>
        </authorList>
    </citation>
    <scope>NUCLEOTIDE SEQUENCE</scope>
    <source>
        <strain evidence="14">YMF1.00683</strain>
    </source>
</reference>
<dbReference type="GO" id="GO:0046872">
    <property type="term" value="F:metal ion binding"/>
    <property type="evidence" value="ECO:0007669"/>
    <property type="project" value="UniProtKB-UniRule"/>
</dbReference>
<dbReference type="Gene3D" id="3.20.20.190">
    <property type="entry name" value="Phosphatidylinositol (PI) phosphodiesterase"/>
    <property type="match status" value="1"/>
</dbReference>
<dbReference type="Pfam" id="PF02225">
    <property type="entry name" value="PA"/>
    <property type="match status" value="1"/>
</dbReference>
<dbReference type="CDD" id="cd08589">
    <property type="entry name" value="PI-PLCc_SaPLC1_like"/>
    <property type="match status" value="1"/>
</dbReference>
<dbReference type="Gene3D" id="3.40.390.10">
    <property type="entry name" value="Collagenase (Catalytic Domain)"/>
    <property type="match status" value="1"/>
</dbReference>
<dbReference type="CDD" id="cd10524">
    <property type="entry name" value="SET_Suv4-20-like"/>
    <property type="match status" value="1"/>
</dbReference>
<evidence type="ECO:0000256" key="5">
    <source>
        <dbReference type="ARBA" id="ARBA00022670"/>
    </source>
</evidence>
<dbReference type="SUPFAM" id="SSF55486">
    <property type="entry name" value="Metalloproteases ('zincins'), catalytic domain"/>
    <property type="match status" value="1"/>
</dbReference>
<feature type="compositionally biased region" description="Polar residues" evidence="12">
    <location>
        <begin position="315"/>
        <end position="327"/>
    </location>
</feature>
<dbReference type="Gene3D" id="1.10.10.1700">
    <property type="entry name" value="Histone-lysine N-methyltransferase"/>
    <property type="match status" value="1"/>
</dbReference>
<feature type="compositionally biased region" description="Polar residues" evidence="12">
    <location>
        <begin position="426"/>
        <end position="439"/>
    </location>
</feature>
<feature type="compositionally biased region" description="Low complexity" evidence="12">
    <location>
        <begin position="372"/>
        <end position="386"/>
    </location>
</feature>
<dbReference type="SUPFAM" id="SSF53187">
    <property type="entry name" value="Zn-dependent exopeptidases"/>
    <property type="match status" value="1"/>
</dbReference>
<dbReference type="GO" id="GO:0008081">
    <property type="term" value="F:phosphoric diester hydrolase activity"/>
    <property type="evidence" value="ECO:0007669"/>
    <property type="project" value="InterPro"/>
</dbReference>
<dbReference type="InterPro" id="IPR001214">
    <property type="entry name" value="SET_dom"/>
</dbReference>
<dbReference type="PROSITE" id="PS51567">
    <property type="entry name" value="SAM_MT43_SUVAR420_1"/>
    <property type="match status" value="1"/>
</dbReference>
<dbReference type="InterPro" id="IPR041938">
    <property type="entry name" value="Hist-Lys_N-MTase_N"/>
</dbReference>
<evidence type="ECO:0000313" key="15">
    <source>
        <dbReference type="Proteomes" id="UP001163105"/>
    </source>
</evidence>
<accession>A0AB34G5L2</accession>
<feature type="compositionally biased region" description="Polar residues" evidence="12">
    <location>
        <begin position="447"/>
        <end position="462"/>
    </location>
</feature>
<dbReference type="InterPro" id="IPR024079">
    <property type="entry name" value="MetalloPept_cat_dom_sf"/>
</dbReference>
<evidence type="ECO:0000256" key="7">
    <source>
        <dbReference type="ARBA" id="ARBA00022729"/>
    </source>
</evidence>
<dbReference type="FunFam" id="3.40.630.10:FF:000093">
    <property type="entry name" value="Peptide hydrolase"/>
    <property type="match status" value="1"/>
</dbReference>
<dbReference type="Gene3D" id="3.40.630.10">
    <property type="entry name" value="Zn peptidases"/>
    <property type="match status" value="1"/>
</dbReference>
<evidence type="ECO:0000256" key="10">
    <source>
        <dbReference type="ARBA" id="ARBA00023049"/>
    </source>
</evidence>
<feature type="domain" description="SET" evidence="13">
    <location>
        <begin position="117"/>
        <end position="231"/>
    </location>
</feature>
<organism evidence="14 15">
    <name type="scientific">Purpureocillium lavendulum</name>
    <dbReference type="NCBI Taxonomy" id="1247861"/>
    <lineage>
        <taxon>Eukaryota</taxon>
        <taxon>Fungi</taxon>
        <taxon>Dikarya</taxon>
        <taxon>Ascomycota</taxon>
        <taxon>Pezizomycotina</taxon>
        <taxon>Sordariomycetes</taxon>
        <taxon>Hypocreomycetidae</taxon>
        <taxon>Hypocreales</taxon>
        <taxon>Ophiocordycipitaceae</taxon>
        <taxon>Purpureocillium</taxon>
    </lineage>
</organism>
<keyword evidence="4" id="KW-0031">Aminopeptidase</keyword>
<dbReference type="InterPro" id="IPR001567">
    <property type="entry name" value="Pept_M3A_M3B_dom"/>
</dbReference>
<feature type="compositionally biased region" description="Basic and acidic residues" evidence="12">
    <location>
        <begin position="650"/>
        <end position="666"/>
    </location>
</feature>
<evidence type="ECO:0000256" key="3">
    <source>
        <dbReference type="ARBA" id="ARBA00006040"/>
    </source>
</evidence>
<evidence type="ECO:0000256" key="8">
    <source>
        <dbReference type="ARBA" id="ARBA00022801"/>
    </source>
</evidence>
<dbReference type="PANTHER" id="PTHR11804">
    <property type="entry name" value="PROTEASE M3 THIMET OLIGOPEPTIDASE-RELATED"/>
    <property type="match status" value="1"/>
</dbReference>
<gene>
    <name evidence="14" type="ORF">O9K51_01478</name>
</gene>
<dbReference type="GO" id="GO:0005758">
    <property type="term" value="C:mitochondrial intermembrane space"/>
    <property type="evidence" value="ECO:0007669"/>
    <property type="project" value="TreeGrafter"/>
</dbReference>
<dbReference type="SMART" id="SM00317">
    <property type="entry name" value="SET"/>
    <property type="match status" value="1"/>
</dbReference>
<dbReference type="CDD" id="cd03876">
    <property type="entry name" value="M28_SGAP_like"/>
    <property type="match status" value="1"/>
</dbReference>
<protein>
    <submittedName>
        <fullName evidence="14">SET domain-containingprotein</fullName>
    </submittedName>
</protein>
<feature type="region of interest" description="Disordered" evidence="12">
    <location>
        <begin position="629"/>
        <end position="681"/>
    </location>
</feature>
<evidence type="ECO:0000256" key="11">
    <source>
        <dbReference type="RuleBase" id="RU003435"/>
    </source>
</evidence>
<comment type="similarity">
    <text evidence="3 11">Belongs to the peptidase M3 family.</text>
</comment>
<evidence type="ECO:0000256" key="1">
    <source>
        <dbReference type="ARBA" id="ARBA00001984"/>
    </source>
</evidence>
<feature type="compositionally biased region" description="Basic and acidic residues" evidence="12">
    <location>
        <begin position="408"/>
        <end position="425"/>
    </location>
</feature>
<feature type="compositionally biased region" description="Acidic residues" evidence="12">
    <location>
        <begin position="632"/>
        <end position="641"/>
    </location>
</feature>
<dbReference type="Pfam" id="PF00856">
    <property type="entry name" value="SET"/>
    <property type="match status" value="1"/>
</dbReference>
<dbReference type="Pfam" id="PF04389">
    <property type="entry name" value="Peptidase_M28"/>
    <property type="match status" value="1"/>
</dbReference>
<dbReference type="GO" id="GO:0006629">
    <property type="term" value="P:lipid metabolic process"/>
    <property type="evidence" value="ECO:0007669"/>
    <property type="project" value="InterPro"/>
</dbReference>
<keyword evidence="8 11" id="KW-0378">Hydrolase</keyword>
<dbReference type="InterPro" id="IPR046341">
    <property type="entry name" value="SET_dom_sf"/>
</dbReference>
<keyword evidence="5 11" id="KW-0645">Protease</keyword>
<dbReference type="Gene3D" id="2.170.270.10">
    <property type="entry name" value="SET domain"/>
    <property type="match status" value="1"/>
</dbReference>
<dbReference type="SUPFAM" id="SSF51695">
    <property type="entry name" value="PLC-like phosphodiesterases"/>
    <property type="match status" value="1"/>
</dbReference>
<dbReference type="Pfam" id="PF16670">
    <property type="entry name" value="PI-PLC-C1"/>
    <property type="match status" value="1"/>
</dbReference>
<dbReference type="Pfam" id="PF01432">
    <property type="entry name" value="Peptidase_M3"/>
    <property type="match status" value="1"/>
</dbReference>
<comment type="similarity">
    <text evidence="2">Belongs to the peptidase M28 family. M28A subfamily.</text>
</comment>
<dbReference type="CDD" id="cd06455">
    <property type="entry name" value="M3A_TOP"/>
    <property type="match status" value="1"/>
</dbReference>
<evidence type="ECO:0000256" key="4">
    <source>
        <dbReference type="ARBA" id="ARBA00022438"/>
    </source>
</evidence>
<dbReference type="PANTHER" id="PTHR11804:SF84">
    <property type="entry name" value="SACCHAROLYSIN"/>
    <property type="match status" value="1"/>
</dbReference>
<evidence type="ECO:0000259" key="13">
    <source>
        <dbReference type="PROSITE" id="PS50280"/>
    </source>
</evidence>
<dbReference type="GO" id="GO:0006518">
    <property type="term" value="P:peptide metabolic process"/>
    <property type="evidence" value="ECO:0007669"/>
    <property type="project" value="TreeGrafter"/>
</dbReference>
<dbReference type="Proteomes" id="UP001163105">
    <property type="component" value="Unassembled WGS sequence"/>
</dbReference>
<name>A0AB34G5L2_9HYPO</name>
<dbReference type="GO" id="GO:0004177">
    <property type="term" value="F:aminopeptidase activity"/>
    <property type="evidence" value="ECO:0007669"/>
    <property type="project" value="UniProtKB-KW"/>
</dbReference>
<sequence length="2350" mass="262500">MPVSKAATAAKRQRLTLAQLAAYDDILTDALVDHVYYWTTVPKNRSTYHPSRGVSEDAIATIIQDEVVLSKDLDAGERKLLATDGLRRFLNGLKTDKEKDDFRRHLRRYLQIYMPDCPFEVSSTNRYTLVTHEASITARRYIKRNESIKYLSGIQVTMTPEEEKEIAVRKKDFSVVVSSRNKCTSLFMGPARFANHDCDANAKLMTTSHAGIEIIATRPIEVGEEITVTYGESYFGEDNCECLCQTCERNMCNGWEPEEGAAAAIKPSVEEPEKPVVYSLRRRRRDDSIGGASSRTPSVTPVIRPRVYKTRTKSSRFSNANELSPSAASPIPDATTPSGRKRPIDAMATPPITPAKRLKHVVELPPAERALSRGSSLSGSTTSNSGDALETDVTSPEKDSPEPIPETPIKKLEAIQQEDTAHGESGDTNLSENLGTFSPESAHGLQSPPSSQNLEAETSSEPVSARHAMDMPSTLLAHPSDEPKRIAPITVSIETVAEADIVPPPADAGAEVKPKPRKYQRRVFIKQATPPARMRTPGDYILTPLLLSEPEMAWVQCMNCTNYFIQQNAYYTRASCPRCERHSKLYGFIWPKTERAGPSDKEERILDHRTIHRFLDPYDERRARGRKVIEREESEEEEEDEAPRGRSLKRGGERSAKQAAEKKVEQAEDTSGLRRSGRARRVSSRLSVLAAPAAHGAVAFDEKYELHRKNGLTWTSNTLRMNHIQVLGTHNSYHVEAPDEERMVQQNITDEAHDLVYSHAKLDTQLKFQNIRSIELDLFADPDGGNYADPLINKFLNNLPPTDPVYRNSGVKVMHIPDLDIHTTCPTLVTCLHIIKNWMNYHPGAVPLTVLMEFKTADKRGEAMGGAKVISWRNETLLADMDDEIRSVFPSHRLITPDDVRRDGLTLENSVITYGWPDLESARGRIMFLMDNGPESPIRDAYLKNATNLQGRVLFTNSLPREPDCAFQKLNNLTTHEASDHARRQVLAGYWVRARADEPLRTIRDRCSLAQRAYALSSGAQIVSTDFPMYGMSARWGCDYAVKLPRGAAARCNPVFGRDDCRSEELEAEQKAAKERAEATRRTEQEIAANYYAFYGFRPDPSFFLETYWMESGALLLRSRKFRDRLVAAISPATATFQNVVVPLMDESNATSCRLSILAHLLADASPDPEIREASRQAQELSAAAEIVQATRKDVAELVDAVFQRSVAAGHESLDREDVHMLRVLHGRMTCSGSTIQSVHLRERLHAAQLELQQLCTAAQKTMSDSDDGVWFSRDELEGMSPAVLNALQTRDDDRDGTSMQVQHRVTFRDDHLSEILGRVQSSASRRTYMVAYRRRFPENVARLNQIISLRDEIARILRFQNHASMKMQDRMARDIEEVHDTLNGIASGLESLARAEDQELLQYIRGQEPAWAGAHVDDWDWRYYTGKFSARSRKFDQGKLAEYFEIGHTWPSILKVYERMFELHFCEISGTAEVWHDSVRVYSVWDAREADRQFLGYLYADLFERDGKYPNAHTARIEPSYVAADCRRNYPSSALICSFPEPSASKPTLLKHLHLRILFHELGHCIHHLVAKTKYALSHSRDFVEIPSRLLEYWSWQPDILQSIARHYTCVDEAKKSDDEDERGDGKLLREMLEELQESRSGFRASPMMGVVHRAVFDLRIHSPASHQEALDMDVTALWNTLSRDMGCQRSDPADWGWGQAAFGPIFRNYDAGYYAYVTATAYAADIFATAFGGNHRDKDKLRLWREQVLELGSSIPEMQILEGFLGRKLDPGPFLREMRANSPNFKKVKVATTAGQGAGSWPLAIRAWARAPSLLLLANNQPPSLCIFNSPDDTLGPSDTMRGAIPLALAGTASALQIPLHLPELPKKLPWSSGAADVDVSALPQIESQALQDTIAIANLQKRAERLYEIAKLSEDEYNHPTRVIGSRGHLGTLEYIKSVLATLGNYYNVTEQVFPAVTGTVREARLVIGTTVPSATAFSLSPPTKNKQPVHGDLILVHGSGCKPSDYPTNTTNNIVIVLRGECSFGTKSELAGRAGAVAAVVVNNEEGDLHGTLGEPNDHHVATFGLSKEQGDKYLDQLKKGKKLDSIAYMDSDVNTILTTNIIAQTAHGDPDNCVAVGGHSDGVEEGPGINDDGSGSLSVLEVAVQLSRFRVNNCVRLAWWAGEEEGLLGSNYYVQSLSEEENKKIRLFGDYDMMASPNFAYQVYNATDDENPAGSQLLRDLYIQWYTEQGLNHTLIPFDGRSDYDGFIRAGIPAGGIATGAEGIKTAEEEAMFGGKKGDWYDPNYHQIGDDLTNLNHTAWEVNTRLIAHSVGTFAASFEGFPERTTEIRATKAKPTKYRGHKLIM</sequence>
<dbReference type="GO" id="GO:0042799">
    <property type="term" value="F:histone H4K20 methyltransferase activity"/>
    <property type="evidence" value="ECO:0007669"/>
    <property type="project" value="InterPro"/>
</dbReference>
<dbReference type="InterPro" id="IPR046450">
    <property type="entry name" value="PA_dom_sf"/>
</dbReference>
<dbReference type="Gene3D" id="1.20.1050.40">
    <property type="entry name" value="Endopeptidase. Chain P, domain 1"/>
    <property type="match status" value="1"/>
</dbReference>
<dbReference type="InterPro" id="IPR017946">
    <property type="entry name" value="PLC-like_Pdiesterase_TIM-brl"/>
</dbReference>
<dbReference type="GO" id="GO:0006508">
    <property type="term" value="P:proteolysis"/>
    <property type="evidence" value="ECO:0007669"/>
    <property type="project" value="UniProtKB-KW"/>
</dbReference>
<dbReference type="PROSITE" id="PS50280">
    <property type="entry name" value="SET"/>
    <property type="match status" value="1"/>
</dbReference>
<dbReference type="InterPro" id="IPR003137">
    <property type="entry name" value="PA_domain"/>
</dbReference>
<keyword evidence="15" id="KW-1185">Reference proteome</keyword>
<keyword evidence="6 11" id="KW-0479">Metal-binding</keyword>
<dbReference type="InterPro" id="IPR024080">
    <property type="entry name" value="Neurolysin/TOP_N"/>
</dbReference>
<keyword evidence="7" id="KW-0732">Signal</keyword>
<evidence type="ECO:0000256" key="6">
    <source>
        <dbReference type="ARBA" id="ARBA00022723"/>
    </source>
</evidence>
<comment type="caution">
    <text evidence="14">The sequence shown here is derived from an EMBL/GenBank/DDBJ whole genome shotgun (WGS) entry which is preliminary data.</text>
</comment>
<dbReference type="InterPro" id="IPR041756">
    <property type="entry name" value="M28_SGAP-like"/>
</dbReference>
<dbReference type="Gene3D" id="1.10.1370.10">
    <property type="entry name" value="Neurolysin, domain 3"/>
    <property type="match status" value="1"/>
</dbReference>
<evidence type="ECO:0000256" key="9">
    <source>
        <dbReference type="ARBA" id="ARBA00022833"/>
    </source>
</evidence>
<dbReference type="InterPro" id="IPR032075">
    <property type="entry name" value="PI-PLC-C1"/>
</dbReference>
<dbReference type="InterPro" id="IPR045090">
    <property type="entry name" value="Pept_M3A_M3B"/>
</dbReference>
<keyword evidence="10 11" id="KW-0482">Metalloprotease</keyword>
<comment type="function">
    <text evidence="1">Histone methyltransferase that trimethylates 'Lys-20' of histone H4 to form H4K20me3.</text>
</comment>
<evidence type="ECO:0000256" key="2">
    <source>
        <dbReference type="ARBA" id="ARBA00005957"/>
    </source>
</evidence>
<dbReference type="SUPFAM" id="SSF82199">
    <property type="entry name" value="SET domain"/>
    <property type="match status" value="1"/>
</dbReference>